<accession>A0A917V758</accession>
<dbReference type="InterPro" id="IPR029149">
    <property type="entry name" value="Creatin/AminoP/Spt16_N"/>
</dbReference>
<dbReference type="EMBL" id="BMMF01000013">
    <property type="protein sequence ID" value="GGK48083.1"/>
    <property type="molecule type" value="Genomic_DNA"/>
</dbReference>
<dbReference type="PANTHER" id="PTHR46112">
    <property type="entry name" value="AMINOPEPTIDASE"/>
    <property type="match status" value="1"/>
</dbReference>
<dbReference type="AlphaFoldDB" id="A0A917V758"/>
<evidence type="ECO:0000259" key="2">
    <source>
        <dbReference type="Pfam" id="PF01321"/>
    </source>
</evidence>
<dbReference type="InterPro" id="IPR000587">
    <property type="entry name" value="Creatinase_N"/>
</dbReference>
<evidence type="ECO:0000313" key="4">
    <source>
        <dbReference type="Proteomes" id="UP000600449"/>
    </source>
</evidence>
<dbReference type="InterPro" id="IPR000994">
    <property type="entry name" value="Pept_M24"/>
</dbReference>
<reference evidence="3 4" key="1">
    <citation type="journal article" date="2014" name="Int. J. Syst. Evol. Microbiol.">
        <title>Complete genome sequence of Corynebacterium casei LMG S-19264T (=DSM 44701T), isolated from a smear-ripened cheese.</title>
        <authorList>
            <consortium name="US DOE Joint Genome Institute (JGI-PGF)"/>
            <person name="Walter F."/>
            <person name="Albersmeier A."/>
            <person name="Kalinowski J."/>
            <person name="Ruckert C."/>
        </authorList>
    </citation>
    <scope>NUCLEOTIDE SEQUENCE [LARGE SCALE GENOMIC DNA]</scope>
    <source>
        <strain evidence="3 4">CGMCC 1.9161</strain>
    </source>
</reference>
<dbReference type="Proteomes" id="UP000600449">
    <property type="component" value="Unassembled WGS sequence"/>
</dbReference>
<gene>
    <name evidence="3" type="ORF">GCM10011322_38790</name>
</gene>
<sequence>MKTLTFLGFPFASSATTAERLACGVIPERIQMPDAPRNLHFSTGELARRLEATVASLAVRGLDALVMFRQESMYWLTGYDTFGYVHFQAMVLTADGKLTLLTRSADRLQARFTSVVEDVRIWVDRAGAEPERELAGILQEHGLSGRRVGVEYEAYGLTAAKGKRLEAALDGVVRVEDASFLVSELRAVKSDEEIAYVRRAAELGDAALAAAQARAAAGVFEGDILADMHAAIARGGGDDPANEFILGSGPGALMCRYYTGRRTLSPDDLLTIEHAGVYRHYHAALMRTFVIGREDPRVVAMHAAAHDALLATEAALRPGRPIGEAFDAHARTLDAAGYGHTRLNACGYSLGTTFAPNWMDWPMLFAGQGYEARPGNVFFCHMILFDEAAGLAMTLGRTSLVGATGAEPLSAASLDLVRL</sequence>
<organism evidence="3 4">
    <name type="scientific">Salinarimonas ramus</name>
    <dbReference type="NCBI Taxonomy" id="690164"/>
    <lineage>
        <taxon>Bacteria</taxon>
        <taxon>Pseudomonadati</taxon>
        <taxon>Pseudomonadota</taxon>
        <taxon>Alphaproteobacteria</taxon>
        <taxon>Hyphomicrobiales</taxon>
        <taxon>Salinarimonadaceae</taxon>
        <taxon>Salinarimonas</taxon>
    </lineage>
</organism>
<protein>
    <submittedName>
        <fullName evidence="3">Xaa-Pro dipeptidase</fullName>
    </submittedName>
</protein>
<dbReference type="Pfam" id="PF01321">
    <property type="entry name" value="Creatinase_N"/>
    <property type="match status" value="1"/>
</dbReference>
<dbReference type="Gene3D" id="3.40.350.10">
    <property type="entry name" value="Creatinase/prolidase N-terminal domain"/>
    <property type="match status" value="1"/>
</dbReference>
<comment type="caution">
    <text evidence="3">The sequence shown here is derived from an EMBL/GenBank/DDBJ whole genome shotgun (WGS) entry which is preliminary data.</text>
</comment>
<dbReference type="InterPro" id="IPR036005">
    <property type="entry name" value="Creatinase/aminopeptidase-like"/>
</dbReference>
<dbReference type="Pfam" id="PF00557">
    <property type="entry name" value="Peptidase_M24"/>
    <property type="match status" value="1"/>
</dbReference>
<feature type="domain" description="Creatinase N-terminal" evidence="2">
    <location>
        <begin position="49"/>
        <end position="188"/>
    </location>
</feature>
<evidence type="ECO:0000313" key="3">
    <source>
        <dbReference type="EMBL" id="GGK48083.1"/>
    </source>
</evidence>
<proteinExistence type="predicted"/>
<feature type="domain" description="Peptidase M24" evidence="1">
    <location>
        <begin position="196"/>
        <end position="384"/>
    </location>
</feature>
<dbReference type="Gene3D" id="3.90.230.10">
    <property type="entry name" value="Creatinase/methionine aminopeptidase superfamily"/>
    <property type="match status" value="1"/>
</dbReference>
<dbReference type="SUPFAM" id="SSF53092">
    <property type="entry name" value="Creatinase/prolidase N-terminal domain"/>
    <property type="match status" value="1"/>
</dbReference>
<dbReference type="PANTHER" id="PTHR46112:SF2">
    <property type="entry name" value="XAA-PRO AMINOPEPTIDASE P-RELATED"/>
    <property type="match status" value="1"/>
</dbReference>
<name>A0A917V758_9HYPH</name>
<evidence type="ECO:0000259" key="1">
    <source>
        <dbReference type="Pfam" id="PF00557"/>
    </source>
</evidence>
<keyword evidence="4" id="KW-1185">Reference proteome</keyword>
<dbReference type="SUPFAM" id="SSF55920">
    <property type="entry name" value="Creatinase/aminopeptidase"/>
    <property type="match status" value="1"/>
</dbReference>
<dbReference type="CDD" id="cd01066">
    <property type="entry name" value="APP_MetAP"/>
    <property type="match status" value="1"/>
</dbReference>
<dbReference type="InterPro" id="IPR050659">
    <property type="entry name" value="Peptidase_M24B"/>
</dbReference>